<dbReference type="InterPro" id="IPR000719">
    <property type="entry name" value="Prot_kinase_dom"/>
</dbReference>
<reference evidence="2 3" key="1">
    <citation type="submission" date="2019-03" db="EMBL/GenBank/DDBJ databases">
        <title>Single cell metagenomics reveals metabolic interactions within the superorganism composed of flagellate Streblomastix strix and complex community of Bacteroidetes bacteria on its surface.</title>
        <authorList>
            <person name="Treitli S.C."/>
            <person name="Kolisko M."/>
            <person name="Husnik F."/>
            <person name="Keeling P."/>
            <person name="Hampl V."/>
        </authorList>
    </citation>
    <scope>NUCLEOTIDE SEQUENCE [LARGE SCALE GENOMIC DNA]</scope>
    <source>
        <strain evidence="2">ST1C</strain>
    </source>
</reference>
<sequence>MQKLCLSSVAKIGIQSLDALSTLHKAGFVHGKVGSENIMIGYNKDTSWMIYLIDFSQSQQINENQINENEQTRKTLNSGNSTGIMELNSNIKLIQNDLYCLLKMLMALYNGVEEDQVHLDGEGFNYKDYIAILHEIKLV</sequence>
<dbReference type="AlphaFoldDB" id="A0A5J4V1T7"/>
<dbReference type="EMBL" id="SNRW01010528">
    <property type="protein sequence ID" value="KAA6376433.1"/>
    <property type="molecule type" value="Genomic_DNA"/>
</dbReference>
<gene>
    <name evidence="2" type="ORF">EZS28_028039</name>
</gene>
<dbReference type="Gene3D" id="1.10.510.10">
    <property type="entry name" value="Transferase(Phosphotransferase) domain 1"/>
    <property type="match status" value="1"/>
</dbReference>
<feature type="domain" description="Protein kinase" evidence="1">
    <location>
        <begin position="1"/>
        <end position="139"/>
    </location>
</feature>
<name>A0A5J4V1T7_9EUKA</name>
<dbReference type="InterPro" id="IPR011009">
    <property type="entry name" value="Kinase-like_dom_sf"/>
</dbReference>
<evidence type="ECO:0000313" key="2">
    <source>
        <dbReference type="EMBL" id="KAA6376433.1"/>
    </source>
</evidence>
<dbReference type="PROSITE" id="PS50011">
    <property type="entry name" value="PROTEIN_KINASE_DOM"/>
    <property type="match status" value="1"/>
</dbReference>
<evidence type="ECO:0000313" key="3">
    <source>
        <dbReference type="Proteomes" id="UP000324800"/>
    </source>
</evidence>
<accession>A0A5J4V1T7</accession>
<protein>
    <recommendedName>
        <fullName evidence="1">Protein kinase domain-containing protein</fullName>
    </recommendedName>
</protein>
<proteinExistence type="predicted"/>
<dbReference type="Proteomes" id="UP000324800">
    <property type="component" value="Unassembled WGS sequence"/>
</dbReference>
<dbReference type="GO" id="GO:0004672">
    <property type="term" value="F:protein kinase activity"/>
    <property type="evidence" value="ECO:0007669"/>
    <property type="project" value="InterPro"/>
</dbReference>
<organism evidence="2 3">
    <name type="scientific">Streblomastix strix</name>
    <dbReference type="NCBI Taxonomy" id="222440"/>
    <lineage>
        <taxon>Eukaryota</taxon>
        <taxon>Metamonada</taxon>
        <taxon>Preaxostyla</taxon>
        <taxon>Oxymonadida</taxon>
        <taxon>Streblomastigidae</taxon>
        <taxon>Streblomastix</taxon>
    </lineage>
</organism>
<dbReference type="GO" id="GO:0005524">
    <property type="term" value="F:ATP binding"/>
    <property type="evidence" value="ECO:0007669"/>
    <property type="project" value="InterPro"/>
</dbReference>
<evidence type="ECO:0000259" key="1">
    <source>
        <dbReference type="PROSITE" id="PS50011"/>
    </source>
</evidence>
<comment type="caution">
    <text evidence="2">The sequence shown here is derived from an EMBL/GenBank/DDBJ whole genome shotgun (WGS) entry which is preliminary data.</text>
</comment>
<dbReference type="SUPFAM" id="SSF56112">
    <property type="entry name" value="Protein kinase-like (PK-like)"/>
    <property type="match status" value="1"/>
</dbReference>